<dbReference type="RefSeq" id="WP_182838015.1">
    <property type="nucleotide sequence ID" value="NZ_BAAABQ010000091.1"/>
</dbReference>
<dbReference type="Proteomes" id="UP000517916">
    <property type="component" value="Unassembled WGS sequence"/>
</dbReference>
<organism evidence="1 2">
    <name type="scientific">Kutzneria viridogrisea</name>
    <dbReference type="NCBI Taxonomy" id="47990"/>
    <lineage>
        <taxon>Bacteria</taxon>
        <taxon>Bacillati</taxon>
        <taxon>Actinomycetota</taxon>
        <taxon>Actinomycetes</taxon>
        <taxon>Pseudonocardiales</taxon>
        <taxon>Pseudonocardiaceae</taxon>
        <taxon>Kutzneria</taxon>
    </lineage>
</organism>
<evidence type="ECO:0000313" key="1">
    <source>
        <dbReference type="EMBL" id="MBA8926800.1"/>
    </source>
</evidence>
<dbReference type="Gene3D" id="3.40.50.1010">
    <property type="entry name" value="5'-nuclease"/>
    <property type="match status" value="1"/>
</dbReference>
<name>A0ABR6BIU4_9PSEU</name>
<accession>A0ABR6BIU4</accession>
<evidence type="ECO:0000313" key="2">
    <source>
        <dbReference type="Proteomes" id="UP000517916"/>
    </source>
</evidence>
<keyword evidence="2" id="KW-1185">Reference proteome</keyword>
<sequence length="54" mass="5531">MTVVLDACVLIAQLNGRDAHHARAATLLAGTGEQPLRTSALTLAEVLVARPAPG</sequence>
<comment type="caution">
    <text evidence="1">The sequence shown here is derived from an EMBL/GenBank/DDBJ whole genome shotgun (WGS) entry which is preliminary data.</text>
</comment>
<protein>
    <submittedName>
        <fullName evidence="1">Nucleic acid-binding protein</fullName>
    </submittedName>
</protein>
<dbReference type="InterPro" id="IPR029060">
    <property type="entry name" value="PIN-like_dom_sf"/>
</dbReference>
<dbReference type="EMBL" id="JACJID010000003">
    <property type="protein sequence ID" value="MBA8926800.1"/>
    <property type="molecule type" value="Genomic_DNA"/>
</dbReference>
<dbReference type="SUPFAM" id="SSF88723">
    <property type="entry name" value="PIN domain-like"/>
    <property type="match status" value="1"/>
</dbReference>
<gene>
    <name evidence="1" type="ORF">BC739_004006</name>
</gene>
<reference evidence="1 2" key="1">
    <citation type="submission" date="2020-08" db="EMBL/GenBank/DDBJ databases">
        <title>Genomic Encyclopedia of Archaeal and Bacterial Type Strains, Phase II (KMG-II): from individual species to whole genera.</title>
        <authorList>
            <person name="Goeker M."/>
        </authorList>
    </citation>
    <scope>NUCLEOTIDE SEQUENCE [LARGE SCALE GENOMIC DNA]</scope>
    <source>
        <strain evidence="1 2">DSM 43850</strain>
    </source>
</reference>
<proteinExistence type="predicted"/>